<evidence type="ECO:0000256" key="3">
    <source>
        <dbReference type="ARBA" id="ARBA00022448"/>
    </source>
</evidence>
<name>A0AA36E3I8_LACSI</name>
<feature type="chain" id="PRO_5041366620" description="Bifunctional inhibitor/plant lipid transfer protein/seed storage helical domain-containing protein" evidence="12">
    <location>
        <begin position="24"/>
        <end position="186"/>
    </location>
</feature>
<dbReference type="PANTHER" id="PTHR33044">
    <property type="entry name" value="BIFUNCTIONAL INHIBITOR/LIPID-TRANSFER PROTEIN/SEED STORAGE 2S ALBUMIN SUPERFAMILY PROTEIN-RELATED"/>
    <property type="match status" value="1"/>
</dbReference>
<dbReference type="SUPFAM" id="SSF47699">
    <property type="entry name" value="Bifunctional inhibitor/lipid-transfer protein/seed storage 2S albumin"/>
    <property type="match status" value="1"/>
</dbReference>
<dbReference type="Proteomes" id="UP001177003">
    <property type="component" value="Chromosome 4"/>
</dbReference>
<keyword evidence="8" id="KW-1015">Disulfide bond</keyword>
<keyword evidence="5" id="KW-0336">GPI-anchor</keyword>
<gene>
    <name evidence="14" type="ORF">LSALG_LOCUS21337</name>
</gene>
<feature type="region of interest" description="Disordered" evidence="11">
    <location>
        <begin position="167"/>
        <end position="186"/>
    </location>
</feature>
<dbReference type="InterPro" id="IPR000528">
    <property type="entry name" value="Plant_nsLTP"/>
</dbReference>
<dbReference type="InterPro" id="IPR016140">
    <property type="entry name" value="Bifunc_inhib/LTP/seed_store"/>
</dbReference>
<evidence type="ECO:0000259" key="13">
    <source>
        <dbReference type="SMART" id="SM00499"/>
    </source>
</evidence>
<dbReference type="GO" id="GO:0008289">
    <property type="term" value="F:lipid binding"/>
    <property type="evidence" value="ECO:0007669"/>
    <property type="project" value="UniProtKB-KW"/>
</dbReference>
<dbReference type="AlphaFoldDB" id="A0AA36E3I8"/>
<evidence type="ECO:0000313" key="14">
    <source>
        <dbReference type="EMBL" id="CAI9281651.1"/>
    </source>
</evidence>
<dbReference type="Pfam" id="PF14368">
    <property type="entry name" value="LTP_2"/>
    <property type="match status" value="1"/>
</dbReference>
<evidence type="ECO:0000313" key="15">
    <source>
        <dbReference type="Proteomes" id="UP001177003"/>
    </source>
</evidence>
<dbReference type="FunFam" id="1.10.110.10:FF:000001">
    <property type="entry name" value="Bifunctional inhibitor/lipid-transfer protein/seed storage 2S albumin superfamily protein"/>
    <property type="match status" value="1"/>
</dbReference>
<evidence type="ECO:0000256" key="2">
    <source>
        <dbReference type="ARBA" id="ARBA00009748"/>
    </source>
</evidence>
<evidence type="ECO:0000256" key="11">
    <source>
        <dbReference type="SAM" id="MobiDB-lite"/>
    </source>
</evidence>
<proteinExistence type="inferred from homology"/>
<keyword evidence="7" id="KW-0446">Lipid-binding</keyword>
<dbReference type="GO" id="GO:0006869">
    <property type="term" value="P:lipid transport"/>
    <property type="evidence" value="ECO:0007669"/>
    <property type="project" value="InterPro"/>
</dbReference>
<keyword evidence="15" id="KW-1185">Reference proteome</keyword>
<dbReference type="PRINTS" id="PR00382">
    <property type="entry name" value="LIPIDTRNSFER"/>
</dbReference>
<evidence type="ECO:0000256" key="9">
    <source>
        <dbReference type="ARBA" id="ARBA00023180"/>
    </source>
</evidence>
<feature type="domain" description="Bifunctional inhibitor/plant lipid transfer protein/seed storage helical" evidence="13">
    <location>
        <begin position="27"/>
        <end position="105"/>
    </location>
</feature>
<evidence type="ECO:0000256" key="1">
    <source>
        <dbReference type="ARBA" id="ARBA00004609"/>
    </source>
</evidence>
<evidence type="ECO:0000256" key="4">
    <source>
        <dbReference type="ARBA" id="ARBA00022475"/>
    </source>
</evidence>
<accession>A0AA36E3I8</accession>
<dbReference type="Gene3D" id="1.10.110.10">
    <property type="entry name" value="Plant lipid-transfer and hydrophobic proteins"/>
    <property type="match status" value="1"/>
</dbReference>
<organism evidence="14 15">
    <name type="scientific">Lactuca saligna</name>
    <name type="common">Willowleaf lettuce</name>
    <dbReference type="NCBI Taxonomy" id="75948"/>
    <lineage>
        <taxon>Eukaryota</taxon>
        <taxon>Viridiplantae</taxon>
        <taxon>Streptophyta</taxon>
        <taxon>Embryophyta</taxon>
        <taxon>Tracheophyta</taxon>
        <taxon>Spermatophyta</taxon>
        <taxon>Magnoliopsida</taxon>
        <taxon>eudicotyledons</taxon>
        <taxon>Gunneridae</taxon>
        <taxon>Pentapetalae</taxon>
        <taxon>asterids</taxon>
        <taxon>campanulids</taxon>
        <taxon>Asterales</taxon>
        <taxon>Asteraceae</taxon>
        <taxon>Cichorioideae</taxon>
        <taxon>Cichorieae</taxon>
        <taxon>Lactucinae</taxon>
        <taxon>Lactuca</taxon>
    </lineage>
</organism>
<feature type="signal peptide" evidence="12">
    <location>
        <begin position="1"/>
        <end position="23"/>
    </location>
</feature>
<reference evidence="14" key="1">
    <citation type="submission" date="2023-04" db="EMBL/GenBank/DDBJ databases">
        <authorList>
            <person name="Vijverberg K."/>
            <person name="Xiong W."/>
            <person name="Schranz E."/>
        </authorList>
    </citation>
    <scope>NUCLEOTIDE SEQUENCE</scope>
</reference>
<evidence type="ECO:0000256" key="6">
    <source>
        <dbReference type="ARBA" id="ARBA00022729"/>
    </source>
</evidence>
<keyword evidence="5" id="KW-0472">Membrane</keyword>
<keyword evidence="4" id="KW-1003">Cell membrane</keyword>
<dbReference type="InterPro" id="IPR043325">
    <property type="entry name" value="LTSS"/>
</dbReference>
<dbReference type="EMBL" id="OX465080">
    <property type="protein sequence ID" value="CAI9281651.1"/>
    <property type="molecule type" value="Genomic_DNA"/>
</dbReference>
<sequence length="186" mass="19118">MGFTSNLALSLFLLSLFLEGSMGQSGCTNVLIGMAPCLNYVTGSSKTPSSSCCSSLANVVKSQPQCLCNALDGSTMASLGISINKTIALALPASCNVKTPPVSRCGGGNNAPVMAPVRSPEHSHGEYLNGPSSVSIFFEGSKQVMSTGETSDAACLHTKLSTFGVEEDNTDGDQIRTEGDVNIEGA</sequence>
<dbReference type="SMART" id="SM00499">
    <property type="entry name" value="AAI"/>
    <property type="match status" value="1"/>
</dbReference>
<evidence type="ECO:0000256" key="5">
    <source>
        <dbReference type="ARBA" id="ARBA00022622"/>
    </source>
</evidence>
<dbReference type="InterPro" id="IPR036312">
    <property type="entry name" value="Bifun_inhib/LTP/seed_sf"/>
</dbReference>
<evidence type="ECO:0000256" key="8">
    <source>
        <dbReference type="ARBA" id="ARBA00023157"/>
    </source>
</evidence>
<evidence type="ECO:0000256" key="7">
    <source>
        <dbReference type="ARBA" id="ARBA00023121"/>
    </source>
</evidence>
<comment type="subcellular location">
    <subcellularLocation>
        <location evidence="1">Cell membrane</location>
        <topology evidence="1">Lipid-anchor</topology>
        <topology evidence="1">GPI-anchor</topology>
    </subcellularLocation>
</comment>
<keyword evidence="3" id="KW-0813">Transport</keyword>
<dbReference type="CDD" id="cd00010">
    <property type="entry name" value="AAI_LTSS"/>
    <property type="match status" value="1"/>
</dbReference>
<evidence type="ECO:0000256" key="10">
    <source>
        <dbReference type="ARBA" id="ARBA00023288"/>
    </source>
</evidence>
<comment type="similarity">
    <text evidence="2">Belongs to the plant LTP family.</text>
</comment>
<keyword evidence="6 12" id="KW-0732">Signal</keyword>
<dbReference type="GO" id="GO:0098552">
    <property type="term" value="C:side of membrane"/>
    <property type="evidence" value="ECO:0007669"/>
    <property type="project" value="UniProtKB-KW"/>
</dbReference>
<protein>
    <recommendedName>
        <fullName evidence="13">Bifunctional inhibitor/plant lipid transfer protein/seed storage helical domain-containing protein</fullName>
    </recommendedName>
</protein>
<keyword evidence="9" id="KW-0325">Glycoprotein</keyword>
<dbReference type="GO" id="GO:0005886">
    <property type="term" value="C:plasma membrane"/>
    <property type="evidence" value="ECO:0007669"/>
    <property type="project" value="UniProtKB-SubCell"/>
</dbReference>
<evidence type="ECO:0000256" key="12">
    <source>
        <dbReference type="SAM" id="SignalP"/>
    </source>
</evidence>
<keyword evidence="10" id="KW-0449">Lipoprotein</keyword>